<dbReference type="SMART" id="SM00857">
    <property type="entry name" value="Resolvase"/>
    <property type="match status" value="1"/>
</dbReference>
<dbReference type="SUPFAM" id="SSF53041">
    <property type="entry name" value="Resolvase-like"/>
    <property type="match status" value="1"/>
</dbReference>
<feature type="active site" description="O-(5'-phospho-DNA)-serine intermediate" evidence="4 5">
    <location>
        <position position="13"/>
    </location>
</feature>
<dbReference type="InterPro" id="IPR036162">
    <property type="entry name" value="Resolvase-like_N_sf"/>
</dbReference>
<dbReference type="STRING" id="29343.CCDG5_1756"/>
<dbReference type="InterPro" id="IPR050639">
    <property type="entry name" value="SSR_resolvase"/>
</dbReference>
<dbReference type="GO" id="GO:0015074">
    <property type="term" value="P:DNA integration"/>
    <property type="evidence" value="ECO:0007669"/>
    <property type="project" value="UniProtKB-KW"/>
</dbReference>
<feature type="domain" description="Resolvase/invertase-type recombinase catalytic" evidence="7">
    <location>
        <begin position="5"/>
        <end position="156"/>
    </location>
</feature>
<dbReference type="AlphaFoldDB" id="A0A078KUP2"/>
<keyword evidence="1" id="KW-0229">DNA integration</keyword>
<dbReference type="InterPro" id="IPR025827">
    <property type="entry name" value="Zn_ribbon_recom_dom"/>
</dbReference>
<dbReference type="PROSITE" id="PS51736">
    <property type="entry name" value="RECOMBINASES_3"/>
    <property type="match status" value="1"/>
</dbReference>
<dbReference type="InterPro" id="IPR038109">
    <property type="entry name" value="DNA_bind_recomb_sf"/>
</dbReference>
<dbReference type="InterPro" id="IPR006118">
    <property type="entry name" value="Recombinase_CS"/>
</dbReference>
<evidence type="ECO:0000256" key="4">
    <source>
        <dbReference type="PIRSR" id="PIRSR606118-50"/>
    </source>
</evidence>
<dbReference type="Pfam" id="PF13408">
    <property type="entry name" value="Zn_ribbon_recom"/>
    <property type="match status" value="1"/>
</dbReference>
<evidence type="ECO:0000256" key="2">
    <source>
        <dbReference type="ARBA" id="ARBA00023125"/>
    </source>
</evidence>
<dbReference type="InterPro" id="IPR011109">
    <property type="entry name" value="DNA_bind_recombinase_dom"/>
</dbReference>
<dbReference type="Gene3D" id="3.40.50.1390">
    <property type="entry name" value="Resolvase, N-terminal catalytic domain"/>
    <property type="match status" value="1"/>
</dbReference>
<dbReference type="InterPro" id="IPR006119">
    <property type="entry name" value="Resolv_N"/>
</dbReference>
<organism evidence="9 10">
    <name type="scientific">[Clostridium] cellulosi</name>
    <dbReference type="NCBI Taxonomy" id="29343"/>
    <lineage>
        <taxon>Bacteria</taxon>
        <taxon>Bacillati</taxon>
        <taxon>Bacillota</taxon>
        <taxon>Clostridia</taxon>
        <taxon>Eubacteriales</taxon>
        <taxon>Oscillospiraceae</taxon>
        <taxon>Oscillospiraceae incertae sedis</taxon>
    </lineage>
</organism>
<keyword evidence="6" id="KW-0175">Coiled coil</keyword>
<dbReference type="PROSITE" id="PS51737">
    <property type="entry name" value="RECOMBINASE_DNA_BIND"/>
    <property type="match status" value="1"/>
</dbReference>
<sequence length="482" mass="55462">MKVRRAACYIRVSTDDQVEYSPDSQLREMRIYAKQHNIEILENHIYIDEGISGRKAETRPRFQAMIANAKTKPKPFDLVLLYKFSRFARNREDSVVYKSLLRKKCGIDVISIKEPLDCDNKMSIIMEAFIEAMDEYYSINLSEDVRRTMTEKALRGEYQSSPPFGYQMKNKALVPVQNEAAAVKTIFEKFLSGESYLSIAHWLNLAGFKTHRGNPFENRTVEYIIKNPVYIGKTRWTPSGKDGRKHSDNTIIADSTHEPLVSKEVWEKAQQRAFQLKSTCRPRATPQNRNKDWLSGLVVCASCGRALVKCGPYWRCGGYAHGLCQNSQYISDQIIKDAVIKRIANDIRCEADSNSLAIRQGQDNKSRIAGLQSQLKKFNTALERARKAYLIGADTLEEYSNNKSSIISKIEQINQEIKALKDSENPEKLAADLHNYLERPEWVLIDPDLPMTVKYSAAHSIFKKMIFDRQNNRLKIEYRLDY</sequence>
<feature type="domain" description="Recombinase" evidence="8">
    <location>
        <begin position="163"/>
        <end position="279"/>
    </location>
</feature>
<evidence type="ECO:0000259" key="7">
    <source>
        <dbReference type="PROSITE" id="PS51736"/>
    </source>
</evidence>
<dbReference type="Proteomes" id="UP000032431">
    <property type="component" value="Chromosome I"/>
</dbReference>
<evidence type="ECO:0000313" key="10">
    <source>
        <dbReference type="Proteomes" id="UP000032431"/>
    </source>
</evidence>
<dbReference type="EMBL" id="LM995447">
    <property type="protein sequence ID" value="CDZ24855.1"/>
    <property type="molecule type" value="Genomic_DNA"/>
</dbReference>
<keyword evidence="2" id="KW-0238">DNA-binding</keyword>
<dbReference type="KEGG" id="ccel:CCDG5_1756"/>
<evidence type="ECO:0000313" key="9">
    <source>
        <dbReference type="EMBL" id="CDZ24855.1"/>
    </source>
</evidence>
<keyword evidence="3" id="KW-0233">DNA recombination</keyword>
<dbReference type="GO" id="GO:0000150">
    <property type="term" value="F:DNA strand exchange activity"/>
    <property type="evidence" value="ECO:0007669"/>
    <property type="project" value="InterPro"/>
</dbReference>
<dbReference type="Gene3D" id="3.90.1750.20">
    <property type="entry name" value="Putative Large Serine Recombinase, Chain B, Domain 2"/>
    <property type="match status" value="1"/>
</dbReference>
<evidence type="ECO:0000259" key="8">
    <source>
        <dbReference type="PROSITE" id="PS51737"/>
    </source>
</evidence>
<name>A0A078KUP2_9FIRM</name>
<dbReference type="GO" id="GO:0003677">
    <property type="term" value="F:DNA binding"/>
    <property type="evidence" value="ECO:0007669"/>
    <property type="project" value="UniProtKB-KW"/>
</dbReference>
<dbReference type="Pfam" id="PF00239">
    <property type="entry name" value="Resolvase"/>
    <property type="match status" value="1"/>
</dbReference>
<dbReference type="PANTHER" id="PTHR30461">
    <property type="entry name" value="DNA-INVERTASE FROM LAMBDOID PROPHAGE"/>
    <property type="match status" value="1"/>
</dbReference>
<dbReference type="CDD" id="cd00338">
    <property type="entry name" value="Ser_Recombinase"/>
    <property type="match status" value="1"/>
</dbReference>
<dbReference type="HOGENOM" id="CLU_010686_18_11_9"/>
<reference evidence="10" key="1">
    <citation type="submission" date="2014-07" db="EMBL/GenBank/DDBJ databases">
        <authorList>
            <person name="Wibberg D."/>
        </authorList>
    </citation>
    <scope>NUCLEOTIDE SEQUENCE [LARGE SCALE GENOMIC DNA]</scope>
    <source>
        <strain evidence="10">DG5</strain>
    </source>
</reference>
<evidence type="ECO:0000256" key="1">
    <source>
        <dbReference type="ARBA" id="ARBA00022908"/>
    </source>
</evidence>
<keyword evidence="10" id="KW-1185">Reference proteome</keyword>
<feature type="coiled-coil region" evidence="6">
    <location>
        <begin position="368"/>
        <end position="423"/>
    </location>
</feature>
<evidence type="ECO:0000256" key="3">
    <source>
        <dbReference type="ARBA" id="ARBA00023172"/>
    </source>
</evidence>
<evidence type="ECO:0000256" key="5">
    <source>
        <dbReference type="PROSITE-ProRule" id="PRU10137"/>
    </source>
</evidence>
<protein>
    <submittedName>
        <fullName evidence="9">Putative site-specific recombinase</fullName>
    </submittedName>
</protein>
<proteinExistence type="predicted"/>
<evidence type="ECO:0000256" key="6">
    <source>
        <dbReference type="SAM" id="Coils"/>
    </source>
</evidence>
<gene>
    <name evidence="9" type="ORF">CCDG5_1756</name>
</gene>
<accession>A0A078KUP2</accession>
<dbReference type="Pfam" id="PF07508">
    <property type="entry name" value="Recombinase"/>
    <property type="match status" value="1"/>
</dbReference>
<dbReference type="PROSITE" id="PS00397">
    <property type="entry name" value="RECOMBINASES_1"/>
    <property type="match status" value="1"/>
</dbReference>
<dbReference type="PATRIC" id="fig|29343.3.peg.1844"/>
<dbReference type="PANTHER" id="PTHR30461:SF23">
    <property type="entry name" value="DNA RECOMBINASE-RELATED"/>
    <property type="match status" value="1"/>
</dbReference>